<gene>
    <name evidence="1" type="ORF">MRS75_13530</name>
</gene>
<comment type="caution">
    <text evidence="1">The sequence shown here is derived from an EMBL/GenBank/DDBJ whole genome shotgun (WGS) entry which is preliminary data.</text>
</comment>
<sequence>MDKKQILEEVLERMIHDDVTIKFHSVVRSSDGAFKNASDLTRIDERRKKVLAAMVRQEQLRSALSARPTLSHDKLATILAKQDIELEQLRRRNRLLASIIRRTTEVASEGGQTFLREFMRKQIQVLDEFEEEMKAGGER</sequence>
<protein>
    <submittedName>
        <fullName evidence="1">Uncharacterized protein</fullName>
    </submittedName>
</protein>
<evidence type="ECO:0000313" key="1">
    <source>
        <dbReference type="EMBL" id="MDI7923101.1"/>
    </source>
</evidence>
<proteinExistence type="predicted"/>
<evidence type="ECO:0000313" key="2">
    <source>
        <dbReference type="Proteomes" id="UP001161580"/>
    </source>
</evidence>
<organism evidence="1 2">
    <name type="scientific">Ferirhizobium litorale</name>
    <dbReference type="NCBI Taxonomy" id="2927786"/>
    <lineage>
        <taxon>Bacteria</taxon>
        <taxon>Pseudomonadati</taxon>
        <taxon>Pseudomonadota</taxon>
        <taxon>Alphaproteobacteria</taxon>
        <taxon>Hyphomicrobiales</taxon>
        <taxon>Rhizobiaceae</taxon>
        <taxon>Ferirhizobium</taxon>
    </lineage>
</organism>
<dbReference type="Proteomes" id="UP001161580">
    <property type="component" value="Unassembled WGS sequence"/>
</dbReference>
<dbReference type="AlphaFoldDB" id="A0AAE3QDQ6"/>
<dbReference type="EMBL" id="JALDYZ010000006">
    <property type="protein sequence ID" value="MDI7923101.1"/>
    <property type="molecule type" value="Genomic_DNA"/>
</dbReference>
<dbReference type="RefSeq" id="WP_311794398.1">
    <property type="nucleotide sequence ID" value="NZ_JALDYZ010000006.1"/>
</dbReference>
<keyword evidence="2" id="KW-1185">Reference proteome</keyword>
<reference evidence="1" key="1">
    <citation type="submission" date="2022-03" db="EMBL/GenBank/DDBJ databases">
        <title>Fererhizobium litorale gen. nov., sp. nov., isolated from sandy sediments of the Sea of Japan seashore.</title>
        <authorList>
            <person name="Romanenko L."/>
            <person name="Kurilenko V."/>
            <person name="Otstavnykh N."/>
            <person name="Svetashev V."/>
            <person name="Tekutyeva L."/>
            <person name="Isaeva M."/>
            <person name="Mikhailov V."/>
        </authorList>
    </citation>
    <scope>NUCLEOTIDE SEQUENCE</scope>
    <source>
        <strain evidence="1">KMM 9576</strain>
    </source>
</reference>
<accession>A0AAE3QDQ6</accession>
<name>A0AAE3QDQ6_9HYPH</name>